<dbReference type="AlphaFoldDB" id="A0A2P6Q851"/>
<evidence type="ECO:0000313" key="2">
    <source>
        <dbReference type="EMBL" id="PRQ30355.1"/>
    </source>
</evidence>
<gene>
    <name evidence="2" type="ORF">RchiOBHm_Chr5g0023701</name>
</gene>
<evidence type="ECO:0000256" key="1">
    <source>
        <dbReference type="SAM" id="SignalP"/>
    </source>
</evidence>
<proteinExistence type="predicted"/>
<comment type="caution">
    <text evidence="2">The sequence shown here is derived from an EMBL/GenBank/DDBJ whole genome shotgun (WGS) entry which is preliminary data.</text>
</comment>
<feature type="chain" id="PRO_5015108677" evidence="1">
    <location>
        <begin position="17"/>
        <end position="64"/>
    </location>
</feature>
<organism evidence="2 3">
    <name type="scientific">Rosa chinensis</name>
    <name type="common">China rose</name>
    <dbReference type="NCBI Taxonomy" id="74649"/>
    <lineage>
        <taxon>Eukaryota</taxon>
        <taxon>Viridiplantae</taxon>
        <taxon>Streptophyta</taxon>
        <taxon>Embryophyta</taxon>
        <taxon>Tracheophyta</taxon>
        <taxon>Spermatophyta</taxon>
        <taxon>Magnoliopsida</taxon>
        <taxon>eudicotyledons</taxon>
        <taxon>Gunneridae</taxon>
        <taxon>Pentapetalae</taxon>
        <taxon>rosids</taxon>
        <taxon>fabids</taxon>
        <taxon>Rosales</taxon>
        <taxon>Rosaceae</taxon>
        <taxon>Rosoideae</taxon>
        <taxon>Rosoideae incertae sedis</taxon>
        <taxon>Rosa</taxon>
    </lineage>
</organism>
<keyword evidence="3" id="KW-1185">Reference proteome</keyword>
<keyword evidence="1" id="KW-0732">Signal</keyword>
<dbReference type="Gramene" id="PRQ30355">
    <property type="protein sequence ID" value="PRQ30355"/>
    <property type="gene ID" value="RchiOBHm_Chr5g0023701"/>
</dbReference>
<evidence type="ECO:0000313" key="3">
    <source>
        <dbReference type="Proteomes" id="UP000238479"/>
    </source>
</evidence>
<protein>
    <submittedName>
        <fullName evidence="2">Uncharacterized protein</fullName>
    </submittedName>
</protein>
<sequence length="64" mass="6979">MPWLVLLLINFLIVNAEEMIIEAKISSSSHSIPMTTCALQRGPVTACRRSERAHQGGGCEPNCP</sequence>
<name>A0A2P6Q851_ROSCH</name>
<dbReference type="Proteomes" id="UP000238479">
    <property type="component" value="Chromosome 5"/>
</dbReference>
<dbReference type="EMBL" id="PDCK01000043">
    <property type="protein sequence ID" value="PRQ30355.1"/>
    <property type="molecule type" value="Genomic_DNA"/>
</dbReference>
<feature type="signal peptide" evidence="1">
    <location>
        <begin position="1"/>
        <end position="16"/>
    </location>
</feature>
<reference evidence="2 3" key="1">
    <citation type="journal article" date="2018" name="Nat. Genet.">
        <title>The Rosa genome provides new insights in the design of modern roses.</title>
        <authorList>
            <person name="Bendahmane M."/>
        </authorList>
    </citation>
    <scope>NUCLEOTIDE SEQUENCE [LARGE SCALE GENOMIC DNA]</scope>
    <source>
        <strain evidence="3">cv. Old Blush</strain>
    </source>
</reference>
<accession>A0A2P6Q851</accession>